<evidence type="ECO:0000256" key="5">
    <source>
        <dbReference type="ARBA" id="ARBA00022679"/>
    </source>
</evidence>
<evidence type="ECO:0000313" key="11">
    <source>
        <dbReference type="EMBL" id="PSS23368.1"/>
    </source>
</evidence>
<dbReference type="SUPFAM" id="SSF52540">
    <property type="entry name" value="P-loop containing nucleoside triphosphate hydrolases"/>
    <property type="match status" value="1"/>
</dbReference>
<dbReference type="PANTHER" id="PTHR10344">
    <property type="entry name" value="THYMIDYLATE KINASE"/>
    <property type="match status" value="1"/>
</dbReference>
<dbReference type="HAMAP" id="MF_00165">
    <property type="entry name" value="Thymidylate_kinase"/>
    <property type="match status" value="1"/>
</dbReference>
<keyword evidence="6" id="KW-0545">Nucleotide biosynthesis</keyword>
<dbReference type="GO" id="GO:0006227">
    <property type="term" value="P:dUDP biosynthetic process"/>
    <property type="evidence" value="ECO:0007669"/>
    <property type="project" value="TreeGrafter"/>
</dbReference>
<feature type="domain" description="Thymidylate kinase-like" evidence="10">
    <location>
        <begin position="26"/>
        <end position="211"/>
    </location>
</feature>
<dbReference type="RefSeq" id="XP_024723414.1">
    <property type="nucleotide sequence ID" value="XM_024862453.1"/>
</dbReference>
<dbReference type="AlphaFoldDB" id="A0A2T3B909"/>
<dbReference type="GeneID" id="36570534"/>
<keyword evidence="12" id="KW-1185">Reference proteome</keyword>
<keyword evidence="9" id="KW-0067">ATP-binding</keyword>
<dbReference type="GO" id="GO:0005524">
    <property type="term" value="F:ATP binding"/>
    <property type="evidence" value="ECO:0007669"/>
    <property type="project" value="UniProtKB-KW"/>
</dbReference>
<dbReference type="GO" id="GO:0004550">
    <property type="term" value="F:nucleoside diphosphate kinase activity"/>
    <property type="evidence" value="ECO:0007669"/>
    <property type="project" value="TreeGrafter"/>
</dbReference>
<organism evidence="11 12">
    <name type="scientific">Amorphotheca resinae ATCC 22711</name>
    <dbReference type="NCBI Taxonomy" id="857342"/>
    <lineage>
        <taxon>Eukaryota</taxon>
        <taxon>Fungi</taxon>
        <taxon>Dikarya</taxon>
        <taxon>Ascomycota</taxon>
        <taxon>Pezizomycotina</taxon>
        <taxon>Leotiomycetes</taxon>
        <taxon>Helotiales</taxon>
        <taxon>Amorphothecaceae</taxon>
        <taxon>Amorphotheca</taxon>
    </lineage>
</organism>
<evidence type="ECO:0000256" key="4">
    <source>
        <dbReference type="ARBA" id="ARBA00017144"/>
    </source>
</evidence>
<evidence type="ECO:0000259" key="10">
    <source>
        <dbReference type="Pfam" id="PF02223"/>
    </source>
</evidence>
<evidence type="ECO:0000256" key="7">
    <source>
        <dbReference type="ARBA" id="ARBA00022741"/>
    </source>
</evidence>
<dbReference type="EC" id="2.7.4.9" evidence="3"/>
<dbReference type="Gene3D" id="3.40.50.300">
    <property type="entry name" value="P-loop containing nucleotide triphosphate hydrolases"/>
    <property type="match status" value="1"/>
</dbReference>
<sequence>MATPAGTDYPWREPSKLVARGAFIVIEGLDRAGKTTQVKKLCDALYDAGHNIQTIRFPDRTTPIGKMIDSYLQSKTEMDDHAIHLLFSANRWEKSKWIKETIAKGYTIVCDRYYYSGMIYSAAKQNPELSLKWAKSPDIGLPRPDAVIFLNLDPEEAEKRGGYGTEKYERKEMQQRVRQLFLDMEYVRHDEAIDMIVIDAGKSVQQVADSIYSEAAITVDAAEGGKARGPLGVVRDWPEGTVDRVPEVRRKTENGELIVERHLRESIRKGHTEYNPGTGEWLVKPWLCD</sequence>
<dbReference type="GO" id="GO:0006235">
    <property type="term" value="P:dTTP biosynthetic process"/>
    <property type="evidence" value="ECO:0007669"/>
    <property type="project" value="TreeGrafter"/>
</dbReference>
<keyword evidence="7" id="KW-0547">Nucleotide-binding</keyword>
<dbReference type="PANTHER" id="PTHR10344:SF1">
    <property type="entry name" value="THYMIDYLATE KINASE"/>
    <property type="match status" value="1"/>
</dbReference>
<reference evidence="11 12" key="1">
    <citation type="journal article" date="2018" name="New Phytol.">
        <title>Comparative genomics and transcriptomics depict ericoid mycorrhizal fungi as versatile saprotrophs and plant mutualists.</title>
        <authorList>
            <person name="Martino E."/>
            <person name="Morin E."/>
            <person name="Grelet G.A."/>
            <person name="Kuo A."/>
            <person name="Kohler A."/>
            <person name="Daghino S."/>
            <person name="Barry K.W."/>
            <person name="Cichocki N."/>
            <person name="Clum A."/>
            <person name="Dockter R.B."/>
            <person name="Hainaut M."/>
            <person name="Kuo R.C."/>
            <person name="LaButti K."/>
            <person name="Lindahl B.D."/>
            <person name="Lindquist E.A."/>
            <person name="Lipzen A."/>
            <person name="Khouja H.R."/>
            <person name="Magnuson J."/>
            <person name="Murat C."/>
            <person name="Ohm R.A."/>
            <person name="Singer S.W."/>
            <person name="Spatafora J.W."/>
            <person name="Wang M."/>
            <person name="Veneault-Fourrey C."/>
            <person name="Henrissat B."/>
            <person name="Grigoriev I.V."/>
            <person name="Martin F.M."/>
            <person name="Perotto S."/>
        </authorList>
    </citation>
    <scope>NUCLEOTIDE SEQUENCE [LARGE SCALE GENOMIC DNA]</scope>
    <source>
        <strain evidence="11 12">ATCC 22711</strain>
    </source>
</reference>
<dbReference type="CDD" id="cd01672">
    <property type="entry name" value="TMPK"/>
    <property type="match status" value="1"/>
</dbReference>
<dbReference type="Pfam" id="PF02223">
    <property type="entry name" value="Thymidylate_kin"/>
    <property type="match status" value="1"/>
</dbReference>
<evidence type="ECO:0000256" key="3">
    <source>
        <dbReference type="ARBA" id="ARBA00012980"/>
    </source>
</evidence>
<evidence type="ECO:0000256" key="8">
    <source>
        <dbReference type="ARBA" id="ARBA00022777"/>
    </source>
</evidence>
<evidence type="ECO:0000313" key="12">
    <source>
        <dbReference type="Proteomes" id="UP000241818"/>
    </source>
</evidence>
<accession>A0A2T3B909</accession>
<dbReference type="InterPro" id="IPR027417">
    <property type="entry name" value="P-loop_NTPase"/>
</dbReference>
<dbReference type="GO" id="GO:0006233">
    <property type="term" value="P:dTDP biosynthetic process"/>
    <property type="evidence" value="ECO:0007669"/>
    <property type="project" value="InterPro"/>
</dbReference>
<dbReference type="OrthoDB" id="425602at2759"/>
<evidence type="ECO:0000256" key="1">
    <source>
        <dbReference type="ARBA" id="ARBA00004992"/>
    </source>
</evidence>
<keyword evidence="8" id="KW-0418">Kinase</keyword>
<evidence type="ECO:0000256" key="9">
    <source>
        <dbReference type="ARBA" id="ARBA00022840"/>
    </source>
</evidence>
<evidence type="ECO:0000256" key="6">
    <source>
        <dbReference type="ARBA" id="ARBA00022727"/>
    </source>
</evidence>
<dbReference type="STRING" id="857342.A0A2T3B909"/>
<protein>
    <recommendedName>
        <fullName evidence="4">Thymidylate kinase</fullName>
        <ecNumber evidence="3">2.7.4.9</ecNumber>
    </recommendedName>
</protein>
<dbReference type="GO" id="GO:0004798">
    <property type="term" value="F:dTMP kinase activity"/>
    <property type="evidence" value="ECO:0007669"/>
    <property type="project" value="UniProtKB-EC"/>
</dbReference>
<comment type="similarity">
    <text evidence="2">Belongs to the thymidylate kinase family.</text>
</comment>
<dbReference type="GO" id="GO:0005634">
    <property type="term" value="C:nucleus"/>
    <property type="evidence" value="ECO:0007669"/>
    <property type="project" value="TreeGrafter"/>
</dbReference>
<dbReference type="FunCoup" id="A0A2T3B909">
    <property type="interactions" value="719"/>
</dbReference>
<gene>
    <name evidence="11" type="ORF">M430DRAFT_136229</name>
</gene>
<dbReference type="EMBL" id="KZ679008">
    <property type="protein sequence ID" value="PSS23368.1"/>
    <property type="molecule type" value="Genomic_DNA"/>
</dbReference>
<comment type="pathway">
    <text evidence="1">Pyrimidine metabolism; dTTP biosynthesis.</text>
</comment>
<dbReference type="InterPro" id="IPR018094">
    <property type="entry name" value="Thymidylate_kinase"/>
</dbReference>
<keyword evidence="5" id="KW-0808">Transferase</keyword>
<dbReference type="GO" id="GO:0005829">
    <property type="term" value="C:cytosol"/>
    <property type="evidence" value="ECO:0007669"/>
    <property type="project" value="TreeGrafter"/>
</dbReference>
<dbReference type="NCBIfam" id="TIGR00041">
    <property type="entry name" value="DTMP_kinase"/>
    <property type="match status" value="1"/>
</dbReference>
<dbReference type="InterPro" id="IPR039430">
    <property type="entry name" value="Thymidylate_kin-like_dom"/>
</dbReference>
<dbReference type="FunFam" id="3.40.50.300:FF:000679">
    <property type="entry name" value="Thymidylate kinase"/>
    <property type="match status" value="1"/>
</dbReference>
<evidence type="ECO:0000256" key="2">
    <source>
        <dbReference type="ARBA" id="ARBA00009776"/>
    </source>
</evidence>
<name>A0A2T3B909_AMORE</name>
<proteinExistence type="inferred from homology"/>
<dbReference type="InParanoid" id="A0A2T3B909"/>
<dbReference type="Proteomes" id="UP000241818">
    <property type="component" value="Unassembled WGS sequence"/>
</dbReference>